<keyword evidence="4" id="KW-1185">Reference proteome</keyword>
<name>A0A251VJU6_HELAN</name>
<dbReference type="Gramene" id="mRNA:HanXRQr2_Chr15g0706551">
    <property type="protein sequence ID" value="mRNA:HanXRQr2_Chr15g0706551"/>
    <property type="gene ID" value="HanXRQr2_Chr15g0706551"/>
</dbReference>
<evidence type="ECO:0000313" key="3">
    <source>
        <dbReference type="EMBL" id="OTG35907.1"/>
    </source>
</evidence>
<dbReference type="AlphaFoldDB" id="A0A251VJU6"/>
<dbReference type="InParanoid" id="A0A251VJU6"/>
<evidence type="ECO:0000313" key="2">
    <source>
        <dbReference type="EMBL" id="KAF5765676.1"/>
    </source>
</evidence>
<reference evidence="3" key="2">
    <citation type="submission" date="2017-02" db="EMBL/GenBank/DDBJ databases">
        <title>Sunflower complete genome.</title>
        <authorList>
            <person name="Langlade N."/>
            <person name="Munos S."/>
        </authorList>
    </citation>
    <scope>NUCLEOTIDE SEQUENCE [LARGE SCALE GENOMIC DNA]</scope>
    <source>
        <tissue evidence="3">Leaves</tissue>
    </source>
</reference>
<evidence type="ECO:0000256" key="1">
    <source>
        <dbReference type="SAM" id="MobiDB-lite"/>
    </source>
</evidence>
<sequence>MSCSKLGAKTSSLQSEGCLRIGHFLSKAGSRGTRRDSNLVSTRAEPYARHIPPPDRQRFCVNH</sequence>
<accession>A0A251VJU6</accession>
<dbReference type="EMBL" id="MNCJ02000330">
    <property type="protein sequence ID" value="KAF5765676.1"/>
    <property type="molecule type" value="Genomic_DNA"/>
</dbReference>
<dbReference type="Proteomes" id="UP000215914">
    <property type="component" value="Chromosome 1"/>
</dbReference>
<evidence type="ECO:0000313" key="4">
    <source>
        <dbReference type="Proteomes" id="UP000215914"/>
    </source>
</evidence>
<proteinExistence type="predicted"/>
<protein>
    <submittedName>
        <fullName evidence="3">Uncharacterized protein</fullName>
    </submittedName>
</protein>
<feature type="compositionally biased region" description="Basic and acidic residues" evidence="1">
    <location>
        <begin position="46"/>
        <end position="63"/>
    </location>
</feature>
<reference evidence="2 4" key="1">
    <citation type="journal article" date="2017" name="Nature">
        <title>The sunflower genome provides insights into oil metabolism, flowering and Asterid evolution.</title>
        <authorList>
            <person name="Badouin H."/>
            <person name="Gouzy J."/>
            <person name="Grassa C.J."/>
            <person name="Murat F."/>
            <person name="Staton S.E."/>
            <person name="Cottret L."/>
            <person name="Lelandais-Briere C."/>
            <person name="Owens G.L."/>
            <person name="Carrere S."/>
            <person name="Mayjonade B."/>
            <person name="Legrand L."/>
            <person name="Gill N."/>
            <person name="Kane N.C."/>
            <person name="Bowers J.E."/>
            <person name="Hubner S."/>
            <person name="Bellec A."/>
            <person name="Berard A."/>
            <person name="Berges H."/>
            <person name="Blanchet N."/>
            <person name="Boniface M.C."/>
            <person name="Brunel D."/>
            <person name="Catrice O."/>
            <person name="Chaidir N."/>
            <person name="Claudel C."/>
            <person name="Donnadieu C."/>
            <person name="Faraut T."/>
            <person name="Fievet G."/>
            <person name="Helmstetter N."/>
            <person name="King M."/>
            <person name="Knapp S.J."/>
            <person name="Lai Z."/>
            <person name="Le Paslier M.C."/>
            <person name="Lippi Y."/>
            <person name="Lorenzon L."/>
            <person name="Mandel J.R."/>
            <person name="Marage G."/>
            <person name="Marchand G."/>
            <person name="Marquand E."/>
            <person name="Bret-Mestries E."/>
            <person name="Morien E."/>
            <person name="Nambeesan S."/>
            <person name="Nguyen T."/>
            <person name="Pegot-Espagnet P."/>
            <person name="Pouilly N."/>
            <person name="Raftis F."/>
            <person name="Sallet E."/>
            <person name="Schiex T."/>
            <person name="Thomas J."/>
            <person name="Vandecasteele C."/>
            <person name="Vares D."/>
            <person name="Vear F."/>
            <person name="Vautrin S."/>
            <person name="Crespi M."/>
            <person name="Mangin B."/>
            <person name="Burke J.M."/>
            <person name="Salse J."/>
            <person name="Munos S."/>
            <person name="Vincourt P."/>
            <person name="Rieseberg L.H."/>
            <person name="Langlade N.B."/>
        </authorList>
    </citation>
    <scope>NUCLEOTIDE SEQUENCE [LARGE SCALE GENOMIC DNA]</scope>
    <source>
        <strain evidence="4">cv. SF193</strain>
        <tissue evidence="2">Leaves</tissue>
    </source>
</reference>
<reference evidence="2" key="3">
    <citation type="submission" date="2020-06" db="EMBL/GenBank/DDBJ databases">
        <title>Helianthus annuus Genome sequencing and assembly Release 2.</title>
        <authorList>
            <person name="Gouzy J."/>
            <person name="Langlade N."/>
            <person name="Munos S."/>
        </authorList>
    </citation>
    <scope>NUCLEOTIDE SEQUENCE</scope>
    <source>
        <tissue evidence="2">Leaves</tissue>
    </source>
</reference>
<dbReference type="EMBL" id="CM007890">
    <property type="protein sequence ID" value="OTG35907.1"/>
    <property type="molecule type" value="Genomic_DNA"/>
</dbReference>
<feature type="region of interest" description="Disordered" evidence="1">
    <location>
        <begin position="28"/>
        <end position="63"/>
    </location>
</feature>
<organism evidence="3 4">
    <name type="scientific">Helianthus annuus</name>
    <name type="common">Common sunflower</name>
    <dbReference type="NCBI Taxonomy" id="4232"/>
    <lineage>
        <taxon>Eukaryota</taxon>
        <taxon>Viridiplantae</taxon>
        <taxon>Streptophyta</taxon>
        <taxon>Embryophyta</taxon>
        <taxon>Tracheophyta</taxon>
        <taxon>Spermatophyta</taxon>
        <taxon>Magnoliopsida</taxon>
        <taxon>eudicotyledons</taxon>
        <taxon>Gunneridae</taxon>
        <taxon>Pentapetalae</taxon>
        <taxon>asterids</taxon>
        <taxon>campanulids</taxon>
        <taxon>Asterales</taxon>
        <taxon>Asteraceae</taxon>
        <taxon>Asteroideae</taxon>
        <taxon>Heliantheae alliance</taxon>
        <taxon>Heliantheae</taxon>
        <taxon>Helianthus</taxon>
    </lineage>
</organism>
<gene>
    <name evidence="3" type="ORF">HannXRQ_Chr01g0001811</name>
    <name evidence="2" type="ORF">HanXRQr2_Chr15g0706551</name>
</gene>